<reference evidence="5 6" key="1">
    <citation type="journal article" date="2010" name="Stand. Genomic Sci.">
        <title>Complete genome sequence of Ferrimonas balearica type strain (PAT).</title>
        <authorList>
            <person name="Nolan M."/>
            <person name="Sikorski J."/>
            <person name="Davenport K."/>
            <person name="Lucas S."/>
            <person name="Glavina Del Rio T."/>
            <person name="Tice H."/>
            <person name="Cheng J."/>
            <person name="Goodwin L."/>
            <person name="Pitluck S."/>
            <person name="Liolios K."/>
            <person name="Ivanova N."/>
            <person name="Mavromatis K."/>
            <person name="Ovchinnikova G."/>
            <person name="Pati A."/>
            <person name="Chen A."/>
            <person name="Palaniappan K."/>
            <person name="Land M."/>
            <person name="Hauser L."/>
            <person name="Chang Y."/>
            <person name="Jeffries C."/>
            <person name="Tapia R."/>
            <person name="Brettin T."/>
            <person name="Detter J."/>
            <person name="Han C."/>
            <person name="Yasawong M."/>
            <person name="Rohde M."/>
            <person name="Tindall B."/>
            <person name="Goker M."/>
            <person name="Woyke T."/>
            <person name="Bristow J."/>
            <person name="Eisen J."/>
            <person name="Markowitz V."/>
            <person name="Hugenholtz P."/>
            <person name="Kyrpides N."/>
            <person name="Klenk H."/>
            <person name="Lapidus A."/>
        </authorList>
    </citation>
    <scope>NUCLEOTIDE SEQUENCE [LARGE SCALE GENOMIC DNA]</scope>
    <source>
        <strain evidence="6">DSM 9799 / CCM 4581 / KCTC 23876 / PAT</strain>
    </source>
</reference>
<feature type="domain" description="OmpR/PhoB-type" evidence="4">
    <location>
        <begin position="1"/>
        <end position="97"/>
    </location>
</feature>
<protein>
    <submittedName>
        <fullName evidence="5">Transcriptional regulator, CadC</fullName>
    </submittedName>
</protein>
<keyword evidence="1 2" id="KW-0238">DNA-binding</keyword>
<dbReference type="CDD" id="cd00383">
    <property type="entry name" value="trans_reg_C"/>
    <property type="match status" value="1"/>
</dbReference>
<feature type="DNA-binding region" description="OmpR/PhoB-type" evidence="2">
    <location>
        <begin position="1"/>
        <end position="97"/>
    </location>
</feature>
<accession>E1SUK6</accession>
<evidence type="ECO:0000313" key="5">
    <source>
        <dbReference type="EMBL" id="ADN77313.1"/>
    </source>
</evidence>
<keyword evidence="3" id="KW-0812">Transmembrane</keyword>
<dbReference type="InterPro" id="IPR001867">
    <property type="entry name" value="OmpR/PhoB-type_DNA-bd"/>
</dbReference>
<feature type="transmembrane region" description="Helical" evidence="3">
    <location>
        <begin position="112"/>
        <end position="131"/>
    </location>
</feature>
<dbReference type="GO" id="GO:0003677">
    <property type="term" value="F:DNA binding"/>
    <property type="evidence" value="ECO:0007669"/>
    <property type="project" value="UniProtKB-UniRule"/>
</dbReference>
<dbReference type="OrthoDB" id="5904978at2"/>
<dbReference type="SUPFAM" id="SSF46894">
    <property type="entry name" value="C-terminal effector domain of the bipartite response regulators"/>
    <property type="match status" value="1"/>
</dbReference>
<sequence>MRLSPQLRFDPDKLILVDTASDLAIELTFAEARILEALQAGSGQVVSKSALMEAGWPGRVVGDSSLQNALSTLRKKLAPYPDIELKTVPRRGYILHLPESQNQAKRLPLKSLLAALVLLILALLVGVLMWLDTSPRARYNEQALPGRVSGVAGPVWVLTEPKTAPVDASVLSDRIANQLVPEPGWKPPFERFQGMALLTEQGDSLVICPGYADGQCPGQSLISIFGAADNGGQQRLSEFLSTKIRMEEKTYNALRFEELGDNTGGMVEQLYFGDAYFKLDQDDRLARADLRISAVPIEAHSGLFYFAACVTDEDCHTTPVKYRVRGRYIETEERWGERRVTRYTVTPTSVELSSPNRLSDMAKRLYLEFRKSELGREELVFYRLYLDDRTAIWMLPFADHSMVWTQRRTLHL</sequence>
<dbReference type="HOGENOM" id="CLU_674206_0_0_6"/>
<dbReference type="KEGG" id="fbl:Fbal_3114"/>
<keyword evidence="3" id="KW-1133">Transmembrane helix</keyword>
<dbReference type="Pfam" id="PF00486">
    <property type="entry name" value="Trans_reg_C"/>
    <property type="match status" value="1"/>
</dbReference>
<dbReference type="SMART" id="SM00862">
    <property type="entry name" value="Trans_reg_C"/>
    <property type="match status" value="1"/>
</dbReference>
<dbReference type="InterPro" id="IPR036388">
    <property type="entry name" value="WH-like_DNA-bd_sf"/>
</dbReference>
<dbReference type="GeneID" id="67183334"/>
<dbReference type="Proteomes" id="UP000006683">
    <property type="component" value="Chromosome"/>
</dbReference>
<dbReference type="RefSeq" id="WP_013346619.1">
    <property type="nucleotide sequence ID" value="NC_014541.1"/>
</dbReference>
<proteinExistence type="predicted"/>
<dbReference type="Gene3D" id="1.10.10.10">
    <property type="entry name" value="Winged helix-like DNA-binding domain superfamily/Winged helix DNA-binding domain"/>
    <property type="match status" value="1"/>
</dbReference>
<evidence type="ECO:0000313" key="6">
    <source>
        <dbReference type="Proteomes" id="UP000006683"/>
    </source>
</evidence>
<keyword evidence="3" id="KW-0472">Membrane</keyword>
<dbReference type="eggNOG" id="COG3710">
    <property type="taxonomic scope" value="Bacteria"/>
</dbReference>
<dbReference type="AlphaFoldDB" id="E1SUK6"/>
<evidence type="ECO:0000256" key="2">
    <source>
        <dbReference type="PROSITE-ProRule" id="PRU01091"/>
    </source>
</evidence>
<name>E1SUK6_FERBD</name>
<evidence type="ECO:0000259" key="4">
    <source>
        <dbReference type="PROSITE" id="PS51755"/>
    </source>
</evidence>
<dbReference type="InterPro" id="IPR016032">
    <property type="entry name" value="Sig_transdc_resp-reg_C-effctor"/>
</dbReference>
<dbReference type="GO" id="GO:0000160">
    <property type="term" value="P:phosphorelay signal transduction system"/>
    <property type="evidence" value="ECO:0007669"/>
    <property type="project" value="InterPro"/>
</dbReference>
<dbReference type="STRING" id="550540.Fbal_3114"/>
<keyword evidence="6" id="KW-1185">Reference proteome</keyword>
<evidence type="ECO:0000256" key="3">
    <source>
        <dbReference type="SAM" id="Phobius"/>
    </source>
</evidence>
<dbReference type="GO" id="GO:0006355">
    <property type="term" value="P:regulation of DNA-templated transcription"/>
    <property type="evidence" value="ECO:0007669"/>
    <property type="project" value="InterPro"/>
</dbReference>
<gene>
    <name evidence="5" type="ordered locus">Fbal_3114</name>
</gene>
<dbReference type="EMBL" id="CP002209">
    <property type="protein sequence ID" value="ADN77313.1"/>
    <property type="molecule type" value="Genomic_DNA"/>
</dbReference>
<dbReference type="PROSITE" id="PS51755">
    <property type="entry name" value="OMPR_PHOB"/>
    <property type="match status" value="1"/>
</dbReference>
<organism evidence="5 6">
    <name type="scientific">Ferrimonas balearica (strain DSM 9799 / CCM 4581 / KCTC 23876 / PAT)</name>
    <dbReference type="NCBI Taxonomy" id="550540"/>
    <lineage>
        <taxon>Bacteria</taxon>
        <taxon>Pseudomonadati</taxon>
        <taxon>Pseudomonadota</taxon>
        <taxon>Gammaproteobacteria</taxon>
        <taxon>Alteromonadales</taxon>
        <taxon>Ferrimonadaceae</taxon>
        <taxon>Ferrimonas</taxon>
    </lineage>
</organism>
<evidence type="ECO:0000256" key="1">
    <source>
        <dbReference type="ARBA" id="ARBA00023125"/>
    </source>
</evidence>